<dbReference type="InterPro" id="IPR036291">
    <property type="entry name" value="NAD(P)-bd_dom_sf"/>
</dbReference>
<dbReference type="PANTHER" id="PTHR24321">
    <property type="entry name" value="DEHYDROGENASES, SHORT CHAIN"/>
    <property type="match status" value="1"/>
</dbReference>
<gene>
    <name evidence="3" type="ORF">UFOPK3774_00119</name>
    <name evidence="4" type="ORF">UFOPK4049_00346</name>
</gene>
<dbReference type="EMBL" id="CAFBNG010000011">
    <property type="protein sequence ID" value="CAB4932036.1"/>
    <property type="molecule type" value="Genomic_DNA"/>
</dbReference>
<protein>
    <submittedName>
        <fullName evidence="4">Unannotated protein</fullName>
    </submittedName>
</protein>
<dbReference type="PRINTS" id="PR00081">
    <property type="entry name" value="GDHRDH"/>
</dbReference>
<organism evidence="4">
    <name type="scientific">freshwater metagenome</name>
    <dbReference type="NCBI Taxonomy" id="449393"/>
    <lineage>
        <taxon>unclassified sequences</taxon>
        <taxon>metagenomes</taxon>
        <taxon>ecological metagenomes</taxon>
    </lineage>
</organism>
<name>A0A6J7P2L1_9ZZZZ</name>
<dbReference type="Gene3D" id="3.40.50.720">
    <property type="entry name" value="NAD(P)-binding Rossmann-like Domain"/>
    <property type="match status" value="1"/>
</dbReference>
<dbReference type="PROSITE" id="PS00061">
    <property type="entry name" value="ADH_SHORT"/>
    <property type="match status" value="1"/>
</dbReference>
<reference evidence="4" key="1">
    <citation type="submission" date="2020-05" db="EMBL/GenBank/DDBJ databases">
        <authorList>
            <person name="Chiriac C."/>
            <person name="Salcher M."/>
            <person name="Ghai R."/>
            <person name="Kavagutti S V."/>
        </authorList>
    </citation>
    <scope>NUCLEOTIDE SEQUENCE</scope>
</reference>
<dbReference type="PANTHER" id="PTHR24321:SF8">
    <property type="entry name" value="ESTRADIOL 17-BETA-DEHYDROGENASE 8-RELATED"/>
    <property type="match status" value="1"/>
</dbReference>
<sequence>MRLKGEHLIVTGGSMGIGEAVVIDGAQEGAKVSFFDIDVARGKALADRLNGEGFQVHFEEADVSKFDPFKAAFDKCVAKFGPVTVACSNAGRNSYADPVEYTEDEWHDFFSLDLKSSWYVAKLCLPEMRKAKKGSIVLISSIHGRMTFPNYFPYAAAKHGLIGLAKNLAVDEGKHGIRFNTVSPGFTLTPLLKSWLDSEPPSRAEAAMAAQPLGRMGEPSEIAKVVNFVLSSEASFMNGADLMVDGGLHSRFAS</sequence>
<dbReference type="AlphaFoldDB" id="A0A6J7P2L1"/>
<dbReference type="EMBL" id="CAFBPB010000029">
    <property type="protein sequence ID" value="CAB4999577.1"/>
    <property type="molecule type" value="Genomic_DNA"/>
</dbReference>
<dbReference type="Pfam" id="PF13561">
    <property type="entry name" value="adh_short_C2"/>
    <property type="match status" value="1"/>
</dbReference>
<evidence type="ECO:0000313" key="3">
    <source>
        <dbReference type="EMBL" id="CAB4932036.1"/>
    </source>
</evidence>
<dbReference type="SUPFAM" id="SSF51735">
    <property type="entry name" value="NAD(P)-binding Rossmann-fold domains"/>
    <property type="match status" value="1"/>
</dbReference>
<proteinExistence type="inferred from homology"/>
<dbReference type="PRINTS" id="PR00080">
    <property type="entry name" value="SDRFAMILY"/>
</dbReference>
<dbReference type="CDD" id="cd05233">
    <property type="entry name" value="SDR_c"/>
    <property type="match status" value="1"/>
</dbReference>
<evidence type="ECO:0000256" key="2">
    <source>
        <dbReference type="ARBA" id="ARBA00023002"/>
    </source>
</evidence>
<dbReference type="InterPro" id="IPR020904">
    <property type="entry name" value="Sc_DH/Rdtase_CS"/>
</dbReference>
<evidence type="ECO:0000313" key="4">
    <source>
        <dbReference type="EMBL" id="CAB4999577.1"/>
    </source>
</evidence>
<comment type="similarity">
    <text evidence="1">Belongs to the short-chain dehydrogenases/reductases (SDR) family.</text>
</comment>
<dbReference type="InterPro" id="IPR002347">
    <property type="entry name" value="SDR_fam"/>
</dbReference>
<dbReference type="GO" id="GO:0016491">
    <property type="term" value="F:oxidoreductase activity"/>
    <property type="evidence" value="ECO:0007669"/>
    <property type="project" value="UniProtKB-KW"/>
</dbReference>
<dbReference type="FunFam" id="3.40.50.720:FF:000084">
    <property type="entry name" value="Short-chain dehydrogenase reductase"/>
    <property type="match status" value="1"/>
</dbReference>
<evidence type="ECO:0000256" key="1">
    <source>
        <dbReference type="ARBA" id="ARBA00006484"/>
    </source>
</evidence>
<keyword evidence="2" id="KW-0560">Oxidoreductase</keyword>
<accession>A0A6J7P2L1</accession>